<proteinExistence type="predicted"/>
<sequence length="169" mass="19879">MYISNIKLCVENCITNIGIIPLKRDLKRRIFTLSLLFCIDLRKNSSLEIIILDIKKPVNRNSKELLFQNNAQLLQEILKQYSKHEYFLITITKLKGMQNYPIIAISKVSSPFLKRYSFIVKLLYEFSSRFFKMISSEVSLILNPKSILVYVVLTLLKCYYTLFHIETIN</sequence>
<protein>
    <submittedName>
        <fullName evidence="1">Uncharacterized protein</fullName>
    </submittedName>
</protein>
<dbReference type="AlphaFoldDB" id="A0A0H5BIC1"/>
<reference evidence="1" key="1">
    <citation type="journal article" date="2015" name="Genome Biol. Evol.">
        <title>Nucleomorph Genome Sequences of Two Chlorarachniophytes, Amorphochlora amoebiformis and Lotharella vacuolata.</title>
        <authorList>
            <person name="Suzuki S."/>
            <person name="Shirato S."/>
            <person name="Hirakawa Y."/>
            <person name="Ishida K."/>
        </authorList>
    </citation>
    <scope>NUCLEOTIDE SEQUENCE</scope>
    <source>
        <strain evidence="1">CCMP2058</strain>
    </source>
</reference>
<evidence type="ECO:0000313" key="1">
    <source>
        <dbReference type="EMBL" id="BAS01906.1"/>
    </source>
</evidence>
<name>A0A0H5BIC1_9EUKA</name>
<dbReference type="EMBL" id="AB996603">
    <property type="protein sequence ID" value="BAS01906.1"/>
    <property type="molecule type" value="Genomic_DNA"/>
</dbReference>
<geneLocation type="nucleomorph" evidence="1"/>
<keyword evidence="1" id="KW-0542">Nucleomorph</keyword>
<organism evidence="1">
    <name type="scientific">Amorphochlora amoebiformis</name>
    <dbReference type="NCBI Taxonomy" id="1561963"/>
    <lineage>
        <taxon>Eukaryota</taxon>
        <taxon>Sar</taxon>
        <taxon>Rhizaria</taxon>
        <taxon>Cercozoa</taxon>
        <taxon>Chlorarachniophyceae</taxon>
        <taxon>Amorphochlora</taxon>
    </lineage>
</organism>
<accession>A0A0H5BIC1</accession>